<proteinExistence type="predicted"/>
<evidence type="ECO:0000259" key="1">
    <source>
        <dbReference type="PROSITE" id="PS51750"/>
    </source>
</evidence>
<dbReference type="Pfam" id="PF02498">
    <property type="entry name" value="Bro-N"/>
    <property type="match status" value="1"/>
</dbReference>
<protein>
    <recommendedName>
        <fullName evidence="1">Bro-N domain-containing protein</fullName>
    </recommendedName>
</protein>
<accession>A0AAP9YFS8</accession>
<dbReference type="InterPro" id="IPR018877">
    <property type="entry name" value="Phage_P22_Orf201_C"/>
</dbReference>
<evidence type="ECO:0000313" key="3">
    <source>
        <dbReference type="Proteomes" id="UP000596192"/>
    </source>
</evidence>
<dbReference type="SMART" id="SM01040">
    <property type="entry name" value="Bro-N"/>
    <property type="match status" value="1"/>
</dbReference>
<dbReference type="EMBL" id="CP066310">
    <property type="protein sequence ID" value="QQE90497.1"/>
    <property type="molecule type" value="Genomic_DNA"/>
</dbReference>
<gene>
    <name evidence="2" type="ORF">GKQ51_09585</name>
</gene>
<dbReference type="PROSITE" id="PS51750">
    <property type="entry name" value="BRO_N"/>
    <property type="match status" value="1"/>
</dbReference>
<organism evidence="2 3">
    <name type="scientific">Azotobacter chroococcum</name>
    <dbReference type="NCBI Taxonomy" id="353"/>
    <lineage>
        <taxon>Bacteria</taxon>
        <taxon>Pseudomonadati</taxon>
        <taxon>Pseudomonadota</taxon>
        <taxon>Gammaproteobacteria</taxon>
        <taxon>Pseudomonadales</taxon>
        <taxon>Pseudomonadaceae</taxon>
        <taxon>Azotobacter</taxon>
    </lineage>
</organism>
<sequence length="171" mass="19535">MRELTFGDCRIEMITRDGELWARGTQIGGALGYGNPGKKIHELYTRHADEFTDSMTAVVKLPDVNPQTGDAGQVREVRIFSLRGAHLLAMFARTKAAKEFRRWVLDILDALHKGGEYVMQQYRRARDELTQSQEAASECGKGLNRWKQIKAPLQARLSYWSERRQLVLALE</sequence>
<reference evidence="2 3" key="1">
    <citation type="submission" date="2020-12" db="EMBL/GenBank/DDBJ databases">
        <title>Genomic Analysis and Response surface optimization of nitrogen-fixing conditions for A. chroococcum strain HR1, Isolation from rhizosphere soil.</title>
        <authorList>
            <person name="Li J."/>
            <person name="Yang H."/>
            <person name="Liu H."/>
            <person name="Wang C."/>
            <person name="Tian Y."/>
            <person name="Lu X.Y."/>
        </authorList>
    </citation>
    <scope>NUCLEOTIDE SEQUENCE [LARGE SCALE GENOMIC DNA]</scope>
    <source>
        <strain evidence="2 3">HR1</strain>
    </source>
</reference>
<dbReference type="AlphaFoldDB" id="A0AAP9YFS8"/>
<dbReference type="RefSeq" id="WP_198867817.1">
    <property type="nucleotide sequence ID" value="NZ_CP066310.1"/>
</dbReference>
<dbReference type="Proteomes" id="UP000596192">
    <property type="component" value="Chromosome"/>
</dbReference>
<dbReference type="InterPro" id="IPR003497">
    <property type="entry name" value="BRO_N_domain"/>
</dbReference>
<feature type="domain" description="Bro-N" evidence="1">
    <location>
        <begin position="1"/>
        <end position="115"/>
    </location>
</feature>
<evidence type="ECO:0000313" key="2">
    <source>
        <dbReference type="EMBL" id="QQE90497.1"/>
    </source>
</evidence>
<name>A0AAP9YFS8_9GAMM</name>
<dbReference type="Pfam" id="PF10549">
    <property type="entry name" value="ORF11CD3"/>
    <property type="match status" value="1"/>
</dbReference>